<dbReference type="EMBL" id="REGN01007837">
    <property type="protein sequence ID" value="RNA05139.1"/>
    <property type="molecule type" value="Genomic_DNA"/>
</dbReference>
<gene>
    <name evidence="1" type="ORF">BpHYR1_049978</name>
</gene>
<evidence type="ECO:0000313" key="1">
    <source>
        <dbReference type="EMBL" id="RNA05139.1"/>
    </source>
</evidence>
<keyword evidence="2" id="KW-1185">Reference proteome</keyword>
<name>A0A3M7Q1V9_BRAPC</name>
<proteinExistence type="predicted"/>
<dbReference type="Proteomes" id="UP000276133">
    <property type="component" value="Unassembled WGS sequence"/>
</dbReference>
<dbReference type="AlphaFoldDB" id="A0A3M7Q1V9"/>
<accession>A0A3M7Q1V9</accession>
<protein>
    <submittedName>
        <fullName evidence="1">Uncharacterized protein</fullName>
    </submittedName>
</protein>
<sequence>MNSIDSEFKRVDHINAKFFGLICFSIIPKNRITIPKLKTVSMKKRQRNRLFSINYICFGHKLTWLGKSDLKCLVDSEKTYNALHGFSKINKKNLYHRQI</sequence>
<organism evidence="1 2">
    <name type="scientific">Brachionus plicatilis</name>
    <name type="common">Marine rotifer</name>
    <name type="synonym">Brachionus muelleri</name>
    <dbReference type="NCBI Taxonomy" id="10195"/>
    <lineage>
        <taxon>Eukaryota</taxon>
        <taxon>Metazoa</taxon>
        <taxon>Spiralia</taxon>
        <taxon>Gnathifera</taxon>
        <taxon>Rotifera</taxon>
        <taxon>Eurotatoria</taxon>
        <taxon>Monogononta</taxon>
        <taxon>Pseudotrocha</taxon>
        <taxon>Ploima</taxon>
        <taxon>Brachionidae</taxon>
        <taxon>Brachionus</taxon>
    </lineage>
</organism>
<reference evidence="1 2" key="1">
    <citation type="journal article" date="2018" name="Sci. Rep.">
        <title>Genomic signatures of local adaptation to the degree of environmental predictability in rotifers.</title>
        <authorList>
            <person name="Franch-Gras L."/>
            <person name="Hahn C."/>
            <person name="Garcia-Roger E.M."/>
            <person name="Carmona M.J."/>
            <person name="Serra M."/>
            <person name="Gomez A."/>
        </authorList>
    </citation>
    <scope>NUCLEOTIDE SEQUENCE [LARGE SCALE GENOMIC DNA]</scope>
    <source>
        <strain evidence="1">HYR1</strain>
    </source>
</reference>
<comment type="caution">
    <text evidence="1">The sequence shown here is derived from an EMBL/GenBank/DDBJ whole genome shotgun (WGS) entry which is preliminary data.</text>
</comment>
<evidence type="ECO:0000313" key="2">
    <source>
        <dbReference type="Proteomes" id="UP000276133"/>
    </source>
</evidence>